<organism evidence="2 3">
    <name type="scientific">Candidatus Lloydbacteria bacterium RIFCSPHIGHO2_02_FULL_50_13</name>
    <dbReference type="NCBI Taxonomy" id="1798661"/>
    <lineage>
        <taxon>Bacteria</taxon>
        <taxon>Candidatus Lloydiibacteriota</taxon>
    </lineage>
</organism>
<gene>
    <name evidence="2" type="ORF">A3D65_05505</name>
</gene>
<reference evidence="2 3" key="1">
    <citation type="journal article" date="2016" name="Nat. Commun.">
        <title>Thousands of microbial genomes shed light on interconnected biogeochemical processes in an aquifer system.</title>
        <authorList>
            <person name="Anantharaman K."/>
            <person name="Brown C.T."/>
            <person name="Hug L.A."/>
            <person name="Sharon I."/>
            <person name="Castelle C.J."/>
            <person name="Probst A.J."/>
            <person name="Thomas B.C."/>
            <person name="Singh A."/>
            <person name="Wilkins M.J."/>
            <person name="Karaoz U."/>
            <person name="Brodie E.L."/>
            <person name="Williams K.H."/>
            <person name="Hubbard S.S."/>
            <person name="Banfield J.F."/>
        </authorList>
    </citation>
    <scope>NUCLEOTIDE SEQUENCE [LARGE SCALE GENOMIC DNA]</scope>
</reference>
<sequence length="88" mass="10348">MQIQTLNPNYADLALLVGSNLVDLDYLFSRPVYDPKRNSFKAHFLHKQWKTVLLLSVLTLLVRPLLFLGIGLILHFFLDYLYNKREEI</sequence>
<feature type="transmembrane region" description="Helical" evidence="1">
    <location>
        <begin position="52"/>
        <end position="78"/>
    </location>
</feature>
<dbReference type="AlphaFoldDB" id="A0A1G2D875"/>
<dbReference type="EMBL" id="MHLL01000016">
    <property type="protein sequence ID" value="OGZ09753.1"/>
    <property type="molecule type" value="Genomic_DNA"/>
</dbReference>
<dbReference type="Pfam" id="PF19617">
    <property type="entry name" value="DUF6122"/>
    <property type="match status" value="1"/>
</dbReference>
<evidence type="ECO:0000313" key="3">
    <source>
        <dbReference type="Proteomes" id="UP000177996"/>
    </source>
</evidence>
<evidence type="ECO:0000313" key="2">
    <source>
        <dbReference type="EMBL" id="OGZ09753.1"/>
    </source>
</evidence>
<evidence type="ECO:0008006" key="4">
    <source>
        <dbReference type="Google" id="ProtNLM"/>
    </source>
</evidence>
<comment type="caution">
    <text evidence="2">The sequence shown here is derived from an EMBL/GenBank/DDBJ whole genome shotgun (WGS) entry which is preliminary data.</text>
</comment>
<protein>
    <recommendedName>
        <fullName evidence="4">Phospholipase C/D domain-containing protein</fullName>
    </recommendedName>
</protein>
<keyword evidence="1" id="KW-1133">Transmembrane helix</keyword>
<dbReference type="Proteomes" id="UP000177996">
    <property type="component" value="Unassembled WGS sequence"/>
</dbReference>
<dbReference type="InterPro" id="IPR046125">
    <property type="entry name" value="DUF6122"/>
</dbReference>
<proteinExistence type="predicted"/>
<name>A0A1G2D875_9BACT</name>
<accession>A0A1G2D875</accession>
<evidence type="ECO:0000256" key="1">
    <source>
        <dbReference type="SAM" id="Phobius"/>
    </source>
</evidence>
<keyword evidence="1" id="KW-0812">Transmembrane</keyword>
<keyword evidence="1" id="KW-0472">Membrane</keyword>